<dbReference type="GeneID" id="7823305"/>
<feature type="compositionally biased region" description="Low complexity" evidence="1">
    <location>
        <begin position="28"/>
        <end position="37"/>
    </location>
</feature>
<dbReference type="InParanoid" id="Q231V0"/>
<dbReference type="InterPro" id="IPR036404">
    <property type="entry name" value="Jacalin-like_lectin_dom_sf"/>
</dbReference>
<keyword evidence="4" id="KW-1185">Reference proteome</keyword>
<feature type="compositionally biased region" description="Low complexity" evidence="1">
    <location>
        <begin position="87"/>
        <end position="102"/>
    </location>
</feature>
<feature type="compositionally biased region" description="Low complexity" evidence="1">
    <location>
        <begin position="67"/>
        <end position="78"/>
    </location>
</feature>
<proteinExistence type="predicted"/>
<feature type="compositionally biased region" description="Low complexity" evidence="1">
    <location>
        <begin position="44"/>
        <end position="56"/>
    </location>
</feature>
<feature type="region of interest" description="Disordered" evidence="1">
    <location>
        <begin position="21"/>
        <end position="103"/>
    </location>
</feature>
<dbReference type="Proteomes" id="UP000009168">
    <property type="component" value="Unassembled WGS sequence"/>
</dbReference>
<dbReference type="SUPFAM" id="SSF51101">
    <property type="entry name" value="Mannose-binding lectins"/>
    <property type="match status" value="1"/>
</dbReference>
<accession>Q231V0</accession>
<dbReference type="InterPro" id="IPR001229">
    <property type="entry name" value="Jacalin-like_lectin_dom"/>
</dbReference>
<evidence type="ECO:0000259" key="2">
    <source>
        <dbReference type="PROSITE" id="PS51752"/>
    </source>
</evidence>
<organism evidence="3 4">
    <name type="scientific">Tetrahymena thermophila (strain SB210)</name>
    <dbReference type="NCBI Taxonomy" id="312017"/>
    <lineage>
        <taxon>Eukaryota</taxon>
        <taxon>Sar</taxon>
        <taxon>Alveolata</taxon>
        <taxon>Ciliophora</taxon>
        <taxon>Intramacronucleata</taxon>
        <taxon>Oligohymenophorea</taxon>
        <taxon>Hymenostomatida</taxon>
        <taxon>Tetrahymenina</taxon>
        <taxon>Tetrahymenidae</taxon>
        <taxon>Tetrahymena</taxon>
    </lineage>
</organism>
<evidence type="ECO:0000313" key="4">
    <source>
        <dbReference type="Proteomes" id="UP000009168"/>
    </source>
</evidence>
<dbReference type="KEGG" id="tet:TTHERM_00736450"/>
<protein>
    <submittedName>
        <fullName evidence="3">Jacalin-like lectin domain protein</fullName>
    </submittedName>
</protein>
<dbReference type="AlphaFoldDB" id="Q231V0"/>
<dbReference type="Gene3D" id="2.100.10.30">
    <property type="entry name" value="Jacalin-like lectin domain"/>
    <property type="match status" value="1"/>
</dbReference>
<gene>
    <name evidence="3" type="ORF">TTHERM_00736450</name>
</gene>
<dbReference type="Pfam" id="PF01419">
    <property type="entry name" value="Jacalin"/>
    <property type="match status" value="1"/>
</dbReference>
<feature type="domain" description="Jacalin-type lectin" evidence="2">
    <location>
        <begin position="124"/>
        <end position="265"/>
    </location>
</feature>
<dbReference type="OrthoDB" id="327349at2759"/>
<evidence type="ECO:0000313" key="3">
    <source>
        <dbReference type="EMBL" id="EAR91350.1"/>
    </source>
</evidence>
<name>Q231V0_TETTS</name>
<dbReference type="PROSITE" id="PS51752">
    <property type="entry name" value="JACALIN_LECTIN"/>
    <property type="match status" value="1"/>
</dbReference>
<dbReference type="HOGENOM" id="CLU_1040064_0_0_1"/>
<dbReference type="RefSeq" id="XP_001011595.1">
    <property type="nucleotide sequence ID" value="XM_001011595.1"/>
</dbReference>
<reference evidence="4" key="1">
    <citation type="journal article" date="2006" name="PLoS Biol.">
        <title>Macronuclear genome sequence of the ciliate Tetrahymena thermophila, a model eukaryote.</title>
        <authorList>
            <person name="Eisen J.A."/>
            <person name="Coyne R.S."/>
            <person name="Wu M."/>
            <person name="Wu D."/>
            <person name="Thiagarajan M."/>
            <person name="Wortman J.R."/>
            <person name="Badger J.H."/>
            <person name="Ren Q."/>
            <person name="Amedeo P."/>
            <person name="Jones K.M."/>
            <person name="Tallon L.J."/>
            <person name="Delcher A.L."/>
            <person name="Salzberg S.L."/>
            <person name="Silva J.C."/>
            <person name="Haas B.J."/>
            <person name="Majoros W.H."/>
            <person name="Farzad M."/>
            <person name="Carlton J.M."/>
            <person name="Smith R.K. Jr."/>
            <person name="Garg J."/>
            <person name="Pearlman R.E."/>
            <person name="Karrer K.M."/>
            <person name="Sun L."/>
            <person name="Manning G."/>
            <person name="Elde N.C."/>
            <person name="Turkewitz A.P."/>
            <person name="Asai D.J."/>
            <person name="Wilkes D.E."/>
            <person name="Wang Y."/>
            <person name="Cai H."/>
            <person name="Collins K."/>
            <person name="Stewart B.A."/>
            <person name="Lee S.R."/>
            <person name="Wilamowska K."/>
            <person name="Weinberg Z."/>
            <person name="Ruzzo W.L."/>
            <person name="Wloga D."/>
            <person name="Gaertig J."/>
            <person name="Frankel J."/>
            <person name="Tsao C.-C."/>
            <person name="Gorovsky M.A."/>
            <person name="Keeling P.J."/>
            <person name="Waller R.F."/>
            <person name="Patron N.J."/>
            <person name="Cherry J.M."/>
            <person name="Stover N.A."/>
            <person name="Krieger C.J."/>
            <person name="del Toro C."/>
            <person name="Ryder H.F."/>
            <person name="Williamson S.C."/>
            <person name="Barbeau R.A."/>
            <person name="Hamilton E.P."/>
            <person name="Orias E."/>
        </authorList>
    </citation>
    <scope>NUCLEOTIDE SEQUENCE [LARGE SCALE GENOMIC DNA]</scope>
    <source>
        <strain evidence="4">SB210</strain>
    </source>
</reference>
<evidence type="ECO:0000256" key="1">
    <source>
        <dbReference type="SAM" id="MobiDB-lite"/>
    </source>
</evidence>
<sequence length="265" mass="30062">MGNFFNKVQVKTDAFFQAHHSNQHHNTHSQQPPHLGQYPPPPEMQAQYPPHQQQGQYPPPPPDMHAQQCSFPPQQQGSFPPPPPPFADQFQPQQFGCQNQNPYYKDKRKSVFKKFSKKAGKDNHQNSNYFDHLEQSSLKDSLYPPDVKRITVFHDNNIIVGIEVTYQTLRPQNTTTISSKGTSCYGLVKSSSIKLSFGEHIQEISGRAGDSIDRIKIKTSKNQVLEVGGFGGQPFNNILKRPYPNVLSFGGSTREYLDSIYVIYN</sequence>
<dbReference type="EMBL" id="GG662786">
    <property type="protein sequence ID" value="EAR91350.1"/>
    <property type="molecule type" value="Genomic_DNA"/>
</dbReference>